<feature type="region of interest" description="Disordered" evidence="1">
    <location>
        <begin position="1"/>
        <end position="23"/>
    </location>
</feature>
<accession>A0A0J9EQG0</accession>
<dbReference type="AlphaFoldDB" id="A0A0J9EQG0"/>
<name>A0A0J9EQG0_AJEDA</name>
<dbReference type="EMBL" id="GG749459">
    <property type="protein sequence ID" value="KMW68246.1"/>
    <property type="molecule type" value="Genomic_DNA"/>
</dbReference>
<gene>
    <name evidence="2" type="ORF">BDDG_12685</name>
</gene>
<reference evidence="2" key="1">
    <citation type="submission" date="2010-03" db="EMBL/GenBank/DDBJ databases">
        <title>Annotation of Blastomyces dermatitidis strain ATCC 18188.</title>
        <authorList>
            <consortium name="The Broad Institute Genome Sequencing Platform"/>
            <consortium name="Broad Institute Genome Sequencing Center for Infectious Disease."/>
            <person name="Cuomo C."/>
            <person name="Klein B."/>
            <person name="Sullivan T."/>
            <person name="Heitman J."/>
            <person name="Young S."/>
            <person name="Zeng Q."/>
            <person name="Gargeya S."/>
            <person name="Alvarado L."/>
            <person name="Berlin A.M."/>
            <person name="Chapman S.B."/>
            <person name="Chen Z."/>
            <person name="Freedman E."/>
            <person name="Gellesch M."/>
            <person name="Goldberg J."/>
            <person name="Griggs A."/>
            <person name="Gujja S."/>
            <person name="Heilman E."/>
            <person name="Heiman D."/>
            <person name="Howarth C."/>
            <person name="Mehta T."/>
            <person name="Neiman D."/>
            <person name="Pearson M."/>
            <person name="Roberts A."/>
            <person name="Saif S."/>
            <person name="Shea T."/>
            <person name="Shenoy N."/>
            <person name="Sisk P."/>
            <person name="Stolte C."/>
            <person name="Sykes S."/>
            <person name="White J."/>
            <person name="Yandava C."/>
            <person name="Haas B."/>
            <person name="Nusbaum C."/>
            <person name="Birren B."/>
        </authorList>
    </citation>
    <scope>NUCLEOTIDE SEQUENCE</scope>
    <source>
        <strain evidence="2">ATCC 18188</strain>
    </source>
</reference>
<sequence>MLIEEGSVATAMRGTENRLNTDTSISRRNDISLQSTATSITAAREAEEDVIMRAVLSQLIDTAAFNLAFLAVMKTAAAS</sequence>
<evidence type="ECO:0000313" key="2">
    <source>
        <dbReference type="EMBL" id="KMW68246.1"/>
    </source>
</evidence>
<organism evidence="2">
    <name type="scientific">Ajellomyces dermatitidis (strain ATCC 18188 / CBS 674.68)</name>
    <name type="common">Blastomyces dermatitidis</name>
    <dbReference type="NCBI Taxonomy" id="653446"/>
    <lineage>
        <taxon>Eukaryota</taxon>
        <taxon>Fungi</taxon>
        <taxon>Dikarya</taxon>
        <taxon>Ascomycota</taxon>
        <taxon>Pezizomycotina</taxon>
        <taxon>Eurotiomycetes</taxon>
        <taxon>Eurotiomycetidae</taxon>
        <taxon>Onygenales</taxon>
        <taxon>Ajellomycetaceae</taxon>
        <taxon>Blastomyces</taxon>
    </lineage>
</organism>
<proteinExistence type="predicted"/>
<evidence type="ECO:0000256" key="1">
    <source>
        <dbReference type="SAM" id="MobiDB-lite"/>
    </source>
</evidence>
<dbReference type="Proteomes" id="UP000007802">
    <property type="component" value="Unassembled WGS sequence"/>
</dbReference>
<protein>
    <submittedName>
        <fullName evidence="2">Uncharacterized protein</fullName>
    </submittedName>
</protein>